<reference evidence="1 4" key="3">
    <citation type="submission" date="2019-12" db="EMBL/GenBank/DDBJ databases">
        <title>Draft Genome Sequences of Six Type Strains of the Genus Massilia.</title>
        <authorList>
            <person name="Miess H."/>
            <person name="Frediansyah A."/>
            <person name="Goeker M."/>
            <person name="Gross H."/>
        </authorList>
    </citation>
    <scope>NUCLEOTIDE SEQUENCE [LARGE SCALE GENOMIC DNA]</scope>
    <source>
        <strain evidence="1 4">DSM 26639</strain>
    </source>
</reference>
<evidence type="ECO:0000313" key="4">
    <source>
        <dbReference type="Proteomes" id="UP000437862"/>
    </source>
</evidence>
<sequence>MKNFYIAQYTNKHPGCPIYMAAELNHRVTEWPSFVYDPAAITVTKDYVLQVTDPEIVEVNFDMSNGDQKIVSQEFLDVCTGLDVPHRSVPVKIILADGSPTRKSYFFFLPGASLALLDRDQSDFEDEQDLENGGVLYNTVYPGVPIYARIDKYVAKDIGTPPLFFNPDIFELVCTEEFKAVGEKLLGVQYLPLNETYRYAPFG</sequence>
<dbReference type="EMBL" id="VLKW01000031">
    <property type="protein sequence ID" value="TWI39495.1"/>
    <property type="molecule type" value="Genomic_DNA"/>
</dbReference>
<organism evidence="2 3">
    <name type="scientific">Pseudoduganella flava</name>
    <dbReference type="NCBI Taxonomy" id="871742"/>
    <lineage>
        <taxon>Bacteria</taxon>
        <taxon>Pseudomonadati</taxon>
        <taxon>Pseudomonadota</taxon>
        <taxon>Betaproteobacteria</taxon>
        <taxon>Burkholderiales</taxon>
        <taxon>Oxalobacteraceae</taxon>
        <taxon>Telluria group</taxon>
        <taxon>Pseudoduganella</taxon>
    </lineage>
</organism>
<evidence type="ECO:0000313" key="1">
    <source>
        <dbReference type="EMBL" id="QGZ40041.1"/>
    </source>
</evidence>
<evidence type="ECO:0000313" key="2">
    <source>
        <dbReference type="EMBL" id="TWI39495.1"/>
    </source>
</evidence>
<dbReference type="OrthoDB" id="9012665at2"/>
<evidence type="ECO:0008006" key="5">
    <source>
        <dbReference type="Google" id="ProtNLM"/>
    </source>
</evidence>
<dbReference type="RefSeq" id="WP_145882360.1">
    <property type="nucleotide sequence ID" value="NZ_CP046904.1"/>
</dbReference>
<dbReference type="EMBL" id="CP046904">
    <property type="protein sequence ID" value="QGZ40041.1"/>
    <property type="molecule type" value="Genomic_DNA"/>
</dbReference>
<dbReference type="Proteomes" id="UP000437862">
    <property type="component" value="Chromosome"/>
</dbReference>
<reference evidence="2 3" key="1">
    <citation type="journal article" date="2015" name="Stand. Genomic Sci.">
        <title>Genomic Encyclopedia of Bacterial and Archaeal Type Strains, Phase III: the genomes of soil and plant-associated and newly described type strains.</title>
        <authorList>
            <person name="Whitman W.B."/>
            <person name="Woyke T."/>
            <person name="Klenk H.P."/>
            <person name="Zhou Y."/>
            <person name="Lilburn T.G."/>
            <person name="Beck B.J."/>
            <person name="De Vos P."/>
            <person name="Vandamme P."/>
            <person name="Eisen J.A."/>
            <person name="Garrity G."/>
            <person name="Hugenholtz P."/>
            <person name="Kyrpides N.C."/>
        </authorList>
    </citation>
    <scope>NUCLEOTIDE SEQUENCE [LARGE SCALE GENOMIC DNA]</scope>
    <source>
        <strain evidence="2 3">CGMCC 1.10685</strain>
    </source>
</reference>
<protein>
    <recommendedName>
        <fullName evidence="5">DUF4313 domain-containing protein</fullName>
    </recommendedName>
</protein>
<name>A0A562P4V7_9BURK</name>
<accession>A0A562P4V7</accession>
<evidence type="ECO:0000313" key="3">
    <source>
        <dbReference type="Proteomes" id="UP000315112"/>
    </source>
</evidence>
<keyword evidence="4" id="KW-1185">Reference proteome</keyword>
<gene>
    <name evidence="1" type="ORF">GO485_13895</name>
    <name evidence="2" type="ORF">IP92_05974</name>
</gene>
<dbReference type="Proteomes" id="UP000315112">
    <property type="component" value="Unassembled WGS sequence"/>
</dbReference>
<proteinExistence type="predicted"/>
<dbReference type="AlphaFoldDB" id="A0A562P4V7"/>
<reference evidence="2" key="2">
    <citation type="submission" date="2019-07" db="EMBL/GenBank/DDBJ databases">
        <authorList>
            <person name="Whitman W."/>
            <person name="Huntemann M."/>
            <person name="Clum A."/>
            <person name="Pillay M."/>
            <person name="Palaniappan K."/>
            <person name="Varghese N."/>
            <person name="Mikhailova N."/>
            <person name="Stamatis D."/>
            <person name="Reddy T."/>
            <person name="Daum C."/>
            <person name="Shapiro N."/>
            <person name="Ivanova N."/>
            <person name="Kyrpides N."/>
            <person name="Woyke T."/>
        </authorList>
    </citation>
    <scope>NUCLEOTIDE SEQUENCE</scope>
    <source>
        <strain evidence="2">CGMCC 1.10685</strain>
    </source>
</reference>